<name>A0ABS4PYI7_9PSEU</name>
<keyword evidence="8" id="KW-1185">Reference proteome</keyword>
<feature type="transmembrane region" description="Helical" evidence="6">
    <location>
        <begin position="115"/>
        <end position="139"/>
    </location>
</feature>
<dbReference type="Proteomes" id="UP000741013">
    <property type="component" value="Unassembled WGS sequence"/>
</dbReference>
<dbReference type="RefSeq" id="WP_209667400.1">
    <property type="nucleotide sequence ID" value="NZ_JAGGMS010000001.1"/>
</dbReference>
<dbReference type="PIRSF" id="PIRSF006324">
    <property type="entry name" value="LeuE"/>
    <property type="match status" value="1"/>
</dbReference>
<dbReference type="EMBL" id="JAGGMS010000001">
    <property type="protein sequence ID" value="MBP2184378.1"/>
    <property type="molecule type" value="Genomic_DNA"/>
</dbReference>
<evidence type="ECO:0000256" key="2">
    <source>
        <dbReference type="ARBA" id="ARBA00022475"/>
    </source>
</evidence>
<accession>A0ABS4PYI7</accession>
<keyword evidence="2" id="KW-1003">Cell membrane</keyword>
<feature type="transmembrane region" description="Helical" evidence="6">
    <location>
        <begin position="6"/>
        <end position="28"/>
    </location>
</feature>
<comment type="caution">
    <text evidence="7">The sequence shown here is derived from an EMBL/GenBank/DDBJ whole genome shotgun (WGS) entry which is preliminary data.</text>
</comment>
<evidence type="ECO:0000256" key="5">
    <source>
        <dbReference type="ARBA" id="ARBA00023136"/>
    </source>
</evidence>
<evidence type="ECO:0000313" key="7">
    <source>
        <dbReference type="EMBL" id="MBP2184378.1"/>
    </source>
</evidence>
<comment type="subcellular location">
    <subcellularLocation>
        <location evidence="1">Cell membrane</location>
        <topology evidence="1">Multi-pass membrane protein</topology>
    </subcellularLocation>
</comment>
<sequence>MELGALLGFAGACVVLNLVPGPGMMFIIAHGVGGGRSGGVAAALGMASGTMAHTVAAALGLSALLRAAPAALEAVKIAGAVFLLYLAVSTLISARKPAALAAARGSRRSTLRKTYLSAVLTNLANPKVVLFYLAFVPQFLTPGGWAVSAQILVLGAVLIVIGLVMDGAVGLAAGTFSALVLRKPKFQRRLKEFSAVIFGGLALRLLTEN</sequence>
<evidence type="ECO:0000256" key="1">
    <source>
        <dbReference type="ARBA" id="ARBA00004651"/>
    </source>
</evidence>
<dbReference type="PANTHER" id="PTHR30086:SF20">
    <property type="entry name" value="ARGININE EXPORTER PROTEIN ARGO-RELATED"/>
    <property type="match status" value="1"/>
</dbReference>
<keyword evidence="4 6" id="KW-1133">Transmembrane helix</keyword>
<evidence type="ECO:0000256" key="3">
    <source>
        <dbReference type="ARBA" id="ARBA00022692"/>
    </source>
</evidence>
<gene>
    <name evidence="7" type="ORF">JOM49_005904</name>
</gene>
<dbReference type="Pfam" id="PF01810">
    <property type="entry name" value="LysE"/>
    <property type="match status" value="1"/>
</dbReference>
<organism evidence="7 8">
    <name type="scientific">Amycolatopsis magusensis</name>
    <dbReference type="NCBI Taxonomy" id="882444"/>
    <lineage>
        <taxon>Bacteria</taxon>
        <taxon>Bacillati</taxon>
        <taxon>Actinomycetota</taxon>
        <taxon>Actinomycetes</taxon>
        <taxon>Pseudonocardiales</taxon>
        <taxon>Pseudonocardiaceae</taxon>
        <taxon>Amycolatopsis</taxon>
    </lineage>
</organism>
<evidence type="ECO:0000313" key="8">
    <source>
        <dbReference type="Proteomes" id="UP000741013"/>
    </source>
</evidence>
<keyword evidence="5 6" id="KW-0472">Membrane</keyword>
<keyword evidence="3 6" id="KW-0812">Transmembrane</keyword>
<evidence type="ECO:0000256" key="6">
    <source>
        <dbReference type="SAM" id="Phobius"/>
    </source>
</evidence>
<reference evidence="7 8" key="1">
    <citation type="submission" date="2021-03" db="EMBL/GenBank/DDBJ databases">
        <title>Sequencing the genomes of 1000 actinobacteria strains.</title>
        <authorList>
            <person name="Klenk H.-P."/>
        </authorList>
    </citation>
    <scope>NUCLEOTIDE SEQUENCE [LARGE SCALE GENOMIC DNA]</scope>
    <source>
        <strain evidence="7 8">DSM 45510</strain>
    </source>
</reference>
<dbReference type="PANTHER" id="PTHR30086">
    <property type="entry name" value="ARGININE EXPORTER PROTEIN ARGO"/>
    <property type="match status" value="1"/>
</dbReference>
<feature type="transmembrane region" description="Helical" evidence="6">
    <location>
        <begin position="77"/>
        <end position="94"/>
    </location>
</feature>
<dbReference type="InterPro" id="IPR001123">
    <property type="entry name" value="LeuE-type"/>
</dbReference>
<feature type="transmembrane region" description="Helical" evidence="6">
    <location>
        <begin position="40"/>
        <end position="65"/>
    </location>
</feature>
<proteinExistence type="predicted"/>
<evidence type="ECO:0000256" key="4">
    <source>
        <dbReference type="ARBA" id="ARBA00022989"/>
    </source>
</evidence>
<protein>
    <submittedName>
        <fullName evidence="7">Threonine/homoserine/homoserine lactone efflux protein</fullName>
    </submittedName>
</protein>
<feature type="transmembrane region" description="Helical" evidence="6">
    <location>
        <begin position="151"/>
        <end position="181"/>
    </location>
</feature>